<dbReference type="OrthoDB" id="8561243at2"/>
<dbReference type="HOGENOM" id="CLU_081225_0_0_4"/>
<dbReference type="Gene3D" id="1.10.10.880">
    <property type="entry name" value="Anti sigma-E protein RseA, N-terminal domain"/>
    <property type="match status" value="1"/>
</dbReference>
<dbReference type="SUPFAM" id="SSF89069">
    <property type="entry name" value="N-terminal, cytoplasmic domain of anti-sigmaE factor RseA"/>
    <property type="match status" value="1"/>
</dbReference>
<evidence type="ECO:0000313" key="3">
    <source>
        <dbReference type="Proteomes" id="UP000008385"/>
    </source>
</evidence>
<reference evidence="3" key="1">
    <citation type="submission" date="2006-01" db="EMBL/GenBank/DDBJ databases">
        <title>Genome of the cyst-dividing bacterium Ramlibacter tataouinensis.</title>
        <authorList>
            <person name="Barakat M."/>
            <person name="Ortet P."/>
            <person name="De Luca G."/>
            <person name="Jourlin-Castelli C."/>
            <person name="Ansaldi M."/>
            <person name="Py B."/>
            <person name="Fichant G."/>
            <person name="Coutinho P."/>
            <person name="Voulhoux R."/>
            <person name="Bastien O."/>
            <person name="Roy S."/>
            <person name="Marechal E."/>
            <person name="Henrissat B."/>
            <person name="Quentin Y."/>
            <person name="Noirot P."/>
            <person name="Filloux A."/>
            <person name="Mejean V."/>
            <person name="DuBow M."/>
            <person name="Barras F."/>
            <person name="Heulin T."/>
        </authorList>
    </citation>
    <scope>NUCLEOTIDE SEQUENCE [LARGE SCALE GENOMIC DNA]</scope>
    <source>
        <strain evidence="3">ATCC BAA-407 / DSM 14655 / LMG 21543 / TTB310</strain>
    </source>
</reference>
<dbReference type="GO" id="GO:0016989">
    <property type="term" value="F:sigma factor antagonist activity"/>
    <property type="evidence" value="ECO:0007669"/>
    <property type="project" value="InterPro"/>
</dbReference>
<name>F5Y5R6_RAMTT</name>
<protein>
    <submittedName>
        <fullName evidence="2">Sigma-E factor negative regulatory protein-like protein</fullName>
    </submittedName>
</protein>
<dbReference type="EMBL" id="CP000245">
    <property type="protein sequence ID" value="AEG93950.1"/>
    <property type="molecule type" value="Genomic_DNA"/>
</dbReference>
<dbReference type="Proteomes" id="UP000008385">
    <property type="component" value="Chromosome"/>
</dbReference>
<dbReference type="AlphaFoldDB" id="F5Y5R6"/>
<keyword evidence="3" id="KW-1185">Reference proteome</keyword>
<dbReference type="eggNOG" id="COG3073">
    <property type="taxonomic scope" value="Bacteria"/>
</dbReference>
<sequence>MNQMDTKEMISALADGQLRGEDFARGVETVATDPVARQAWQTYHLIGDVLRSSDLAAGSGSPAFVARLSQRLAQEPALATLATAAIPSGMERLDARPAANDGVFRWKVVAGLASVAAVAALGWSVVAAPGGSGAQPQLAAAPQQAGGMVLAGAERGAVMIRDPQLDELLAAHRQFGGATALQTPAGFLLNATFEGPAR</sequence>
<evidence type="ECO:0000259" key="1">
    <source>
        <dbReference type="Pfam" id="PF03872"/>
    </source>
</evidence>
<gene>
    <name evidence="2" type="ordered locus">Rta_28470</name>
</gene>
<evidence type="ECO:0000313" key="2">
    <source>
        <dbReference type="EMBL" id="AEG93950.1"/>
    </source>
</evidence>
<dbReference type="PANTHER" id="PTHR38104">
    <property type="match status" value="1"/>
</dbReference>
<dbReference type="RefSeq" id="WP_013902181.1">
    <property type="nucleotide sequence ID" value="NC_015677.1"/>
</dbReference>
<organism evidence="2 3">
    <name type="scientific">Ramlibacter tataouinensis (strain ATCC BAA-407 / DSM 14655 / LMG 21543 / TTB310)</name>
    <dbReference type="NCBI Taxonomy" id="365046"/>
    <lineage>
        <taxon>Bacteria</taxon>
        <taxon>Pseudomonadati</taxon>
        <taxon>Pseudomonadota</taxon>
        <taxon>Betaproteobacteria</taxon>
        <taxon>Burkholderiales</taxon>
        <taxon>Comamonadaceae</taxon>
        <taxon>Ramlibacter</taxon>
    </lineage>
</organism>
<feature type="domain" description="Anti sigma-E protein RseA N-terminal" evidence="1">
    <location>
        <begin position="5"/>
        <end position="84"/>
    </location>
</feature>
<dbReference type="STRING" id="365046.Rta_28470"/>
<dbReference type="PATRIC" id="fig|365046.3.peg.2916"/>
<dbReference type="Pfam" id="PF03872">
    <property type="entry name" value="RseA_N"/>
    <property type="match status" value="1"/>
</dbReference>
<reference evidence="2 3" key="2">
    <citation type="journal article" date="2011" name="PLoS ONE">
        <title>The Cyst-Dividing Bacterium Ramlibacter tataouinensis TTB310 Genome Reveals a Well-Stocked Toolbox for Adaptation to a Desert Environment.</title>
        <authorList>
            <person name="De Luca G."/>
            <person name="Barakat M."/>
            <person name="Ortet P."/>
            <person name="Fochesato S."/>
            <person name="Jourlin-Castelli C."/>
            <person name="Ansaldi M."/>
            <person name="Py B."/>
            <person name="Fichant G."/>
            <person name="Coutinho P.M."/>
            <person name="Voulhoux R."/>
            <person name="Bastien O."/>
            <person name="Marechal E."/>
            <person name="Henrissat B."/>
            <person name="Quentin Y."/>
            <person name="Noirot P."/>
            <person name="Filloux A."/>
            <person name="Mejean V."/>
            <person name="Dubow M.S."/>
            <person name="Barras F."/>
            <person name="Barbe V."/>
            <person name="Weissenbach J."/>
            <person name="Mihalcescu I."/>
            <person name="Vermeglio A."/>
            <person name="Achouak W."/>
            <person name="Heulin T."/>
        </authorList>
    </citation>
    <scope>NUCLEOTIDE SEQUENCE [LARGE SCALE GENOMIC DNA]</scope>
    <source>
        <strain evidence="3">ATCC BAA-407 / DSM 14655 / LMG 21543 / TTB310</strain>
    </source>
</reference>
<dbReference type="InterPro" id="IPR052383">
    <property type="entry name" value="Anti-sigma-E_RseA-like"/>
</dbReference>
<proteinExistence type="predicted"/>
<dbReference type="InterPro" id="IPR005572">
    <property type="entry name" value="Anti-sigma_E_RseA_N"/>
</dbReference>
<accession>F5Y5R6</accession>
<dbReference type="PANTHER" id="PTHR38104:SF1">
    <property type="entry name" value="ANTI-SIGMA-E FACTOR RSEA"/>
    <property type="match status" value="1"/>
</dbReference>
<dbReference type="CDD" id="cd16328">
    <property type="entry name" value="RseA_N"/>
    <property type="match status" value="1"/>
</dbReference>
<dbReference type="InterPro" id="IPR036147">
    <property type="entry name" value="Anti-sigma_E_RseA_N_sf"/>
</dbReference>
<dbReference type="KEGG" id="rta:Rta_28470"/>